<feature type="domain" description="Fibronectin type-III" evidence="12">
    <location>
        <begin position="1524"/>
        <end position="1615"/>
    </location>
</feature>
<dbReference type="Gene3D" id="2.60.40.4130">
    <property type="match status" value="1"/>
</dbReference>
<dbReference type="SUPFAM" id="SSF52025">
    <property type="entry name" value="PA domain"/>
    <property type="match status" value="1"/>
</dbReference>
<feature type="domain" description="Dockerin" evidence="14">
    <location>
        <begin position="1344"/>
        <end position="1409"/>
    </location>
</feature>
<dbReference type="Pfam" id="PF05922">
    <property type="entry name" value="Inhibitor_I9"/>
    <property type="match status" value="1"/>
</dbReference>
<keyword evidence="5 11" id="KW-0732">Signal</keyword>
<evidence type="ECO:0000256" key="9">
    <source>
        <dbReference type="RuleBase" id="RU003355"/>
    </source>
</evidence>
<evidence type="ECO:0000256" key="1">
    <source>
        <dbReference type="ARBA" id="ARBA00011073"/>
    </source>
</evidence>
<keyword evidence="16" id="KW-1185">Reference proteome</keyword>
<name>A0ABS5CGF9_9BACL</name>
<dbReference type="SMART" id="SM00060">
    <property type="entry name" value="FN3"/>
    <property type="match status" value="2"/>
</dbReference>
<reference evidence="15 16" key="1">
    <citation type="submission" date="2021-04" db="EMBL/GenBank/DDBJ databases">
        <title>Paenibacillus sp. DLE-14 whole genome sequence.</title>
        <authorList>
            <person name="Ham Y.J."/>
        </authorList>
    </citation>
    <scope>NUCLEOTIDE SEQUENCE [LARGE SCALE GENOMIC DNA]</scope>
    <source>
        <strain evidence="15 16">DLE-14</strain>
    </source>
</reference>
<organism evidence="15 16">
    <name type="scientific">Paenibacillus lignilyticus</name>
    <dbReference type="NCBI Taxonomy" id="1172615"/>
    <lineage>
        <taxon>Bacteria</taxon>
        <taxon>Bacillati</taxon>
        <taxon>Bacillota</taxon>
        <taxon>Bacilli</taxon>
        <taxon>Bacillales</taxon>
        <taxon>Paenibacillaceae</taxon>
        <taxon>Paenibacillus</taxon>
    </lineage>
</organism>
<evidence type="ECO:0000256" key="4">
    <source>
        <dbReference type="ARBA" id="ARBA00022670"/>
    </source>
</evidence>
<evidence type="ECO:0000259" key="13">
    <source>
        <dbReference type="PROSITE" id="PS51272"/>
    </source>
</evidence>
<comment type="similarity">
    <text evidence="1 8 9">Belongs to the peptidase S8 family.</text>
</comment>
<dbReference type="PROSITE" id="PS51892">
    <property type="entry name" value="SUBTILASE"/>
    <property type="match status" value="1"/>
</dbReference>
<dbReference type="Pfam" id="PF00395">
    <property type="entry name" value="SLH"/>
    <property type="match status" value="3"/>
</dbReference>
<dbReference type="InterPro" id="IPR015500">
    <property type="entry name" value="Peptidase_S8_subtilisin-rel"/>
</dbReference>
<evidence type="ECO:0000259" key="14">
    <source>
        <dbReference type="PROSITE" id="PS51766"/>
    </source>
</evidence>
<dbReference type="InterPro" id="IPR023827">
    <property type="entry name" value="Peptidase_S8_Asp-AS"/>
</dbReference>
<dbReference type="SUPFAM" id="SSF49265">
    <property type="entry name" value="Fibronectin type III"/>
    <property type="match status" value="1"/>
</dbReference>
<dbReference type="InterPro" id="IPR016134">
    <property type="entry name" value="Dockerin_dom"/>
</dbReference>
<evidence type="ECO:0000256" key="11">
    <source>
        <dbReference type="SAM" id="SignalP"/>
    </source>
</evidence>
<evidence type="ECO:0000256" key="7">
    <source>
        <dbReference type="ARBA" id="ARBA00022825"/>
    </source>
</evidence>
<dbReference type="PROSITE" id="PS51766">
    <property type="entry name" value="DOCKERIN"/>
    <property type="match status" value="1"/>
</dbReference>
<dbReference type="PROSITE" id="PS00137">
    <property type="entry name" value="SUBTILASE_HIS"/>
    <property type="match status" value="1"/>
</dbReference>
<evidence type="ECO:0000256" key="6">
    <source>
        <dbReference type="ARBA" id="ARBA00022801"/>
    </source>
</evidence>
<evidence type="ECO:0000256" key="3">
    <source>
        <dbReference type="ARBA" id="ARBA00022525"/>
    </source>
</evidence>
<dbReference type="InterPro" id="IPR022398">
    <property type="entry name" value="Peptidase_S8_His-AS"/>
</dbReference>
<dbReference type="PANTHER" id="PTHR43806">
    <property type="entry name" value="PEPTIDASE S8"/>
    <property type="match status" value="1"/>
</dbReference>
<dbReference type="Gene3D" id="2.60.40.10">
    <property type="entry name" value="Immunoglobulins"/>
    <property type="match status" value="1"/>
</dbReference>
<dbReference type="EMBL" id="JAGKSP010000008">
    <property type="protein sequence ID" value="MBP3964963.1"/>
    <property type="molecule type" value="Genomic_DNA"/>
</dbReference>
<dbReference type="PROSITE" id="PS00136">
    <property type="entry name" value="SUBTILASE_ASP"/>
    <property type="match status" value="1"/>
</dbReference>
<dbReference type="Pfam" id="PF06280">
    <property type="entry name" value="fn3_5"/>
    <property type="match status" value="1"/>
</dbReference>
<accession>A0ABS5CGF9</accession>
<feature type="compositionally biased region" description="Polar residues" evidence="10">
    <location>
        <begin position="283"/>
        <end position="303"/>
    </location>
</feature>
<dbReference type="PRINTS" id="PR00723">
    <property type="entry name" value="SUBTILISIN"/>
</dbReference>
<dbReference type="PROSITE" id="PS00018">
    <property type="entry name" value="EF_HAND_1"/>
    <property type="match status" value="1"/>
</dbReference>
<feature type="active site" description="Charge relay system" evidence="8">
    <location>
        <position position="303"/>
    </location>
</feature>
<dbReference type="Gene3D" id="3.50.30.30">
    <property type="match status" value="1"/>
</dbReference>
<dbReference type="InterPro" id="IPR018247">
    <property type="entry name" value="EF_Hand_1_Ca_BS"/>
</dbReference>
<dbReference type="InterPro" id="IPR034213">
    <property type="entry name" value="S8_Vpr-like"/>
</dbReference>
<dbReference type="Pfam" id="PF00082">
    <property type="entry name" value="Peptidase_S8"/>
    <property type="match status" value="1"/>
</dbReference>
<feature type="domain" description="SLH" evidence="13">
    <location>
        <begin position="1919"/>
        <end position="1982"/>
    </location>
</feature>
<keyword evidence="4 8" id="KW-0645">Protease</keyword>
<dbReference type="InterPro" id="IPR003961">
    <property type="entry name" value="FN3_dom"/>
</dbReference>
<sequence length="2044" mass="217655">MHKSSSKKLVSKVIVGSMLVSLALPYHVFAANPLQDVSPSNYNFSPAQKSALKQLDFKRPVISPELNLKSSASVSVIVEFKQAPARVEVLRQASEGVKISPNEALEEAADDHATFKSYVQQLVEKKAAEQGPATFDAEEVAITREYHHAFNGVAMTLPGKDVESLLRSGVVKTIYKDNAVQLDPKEMELLTGAEAVRQSDAPSTDNSIPLDGIYDLHAQGIKGKGIKVGVLDTGIDYNHPDLTHAYKGYRAQEGVDPKTIDPSAIKGWDAIDNDADPMETTYKDWQTSGQPEDQGNGTYYTSHGTHVSGTIAGRAENSATDAPALGVAPEADLYGYRVLGPYGSGTESQIMAGIDKAVQDGMDVINLSLGVMVNDPLMAEAVSINNATLLGVVCAVAAGNAGPDEKTVTSPGTSPLGITVGASDFAIALKTMTGSVSDAANSISLDEMHVIAYNYSSLESLLNTEQPFEIVDVGLADTADFEGKDLTGKVAFIQRGTLSLQTKVENAAKAGAIAAIMSNNVDGDIPFVGDGSGLIPTFGTTQAVGEALKAMGAPKVSFSSIGSTVTEGGHLANFSGRGPVNGSYDIKPDVVGPGVNVYSTYPEYIHSKEEGIDYSHAYARISGTSMATPHVAGIIALILQQHPEYTPFDVRAALMNTADDLNGDYSVYQVGAGEVDVTEAVNADVSITVLNKVQTLDQTGMPVTIDNPTGSISYGNHAKFQDIGESRNMTITNHSATDKTFMIAAEYFAGGSVSAVDNNVAINAGGAETVKVPAGASVTLPVTVVVPSTAANGRYEGYVHLANAENADEKYQVPFAIRVVEPGVDYMYLLNPAFMSEYPSVAHPFQDSLKYMMFKLNSPMVSVETVVTDKDGNPIGSYAPQPRDASDAPVDEELWLQVGEYILPYIGDPADNQISTQYELLKEGEYKLRLIAKDAEGRIYTKETLFIIDNKRPTLTFNDYAPGVYEVEDAMFTTEELQGASHDAIWIHANLSDEGTAKLAPLGITQAANRLFYYQNQNIYPDGEFKVEDNGDVKFGITREDLIDPETKVDRPLTLALFPIDLATNGYLVADFRHYGFIKAGSPYVVPEYDKDKLALNEEVTMTLNLNNVEDLIAGTYDVSYYRELEFVDVKVNDAFRAKADEAGVTVKLDEPVIHEDPVWSSKNIVNVGASVVGDNFAGFDGDMPFVDVTFKLIDDRLYTGLDKMNIEQNIEKFFYTKAGEEAAVQIPLFNQVDSYKVAAKHSNVEGSLWPEAFMAFDGDYGNLDYSKDFSKVGAKATANVDGTTYEATIERNGRVVFDNLPLSENETEFTIEVPGHLTGQVSMKIGKTMFDEHVGENAMLAQALNLAGDVNGDHMIDILDAQRVAGQYYKRSDTNFPAEDLNQDGLVDAKDMAFIVKNFLEVDSEATGTPQETIDGKGVQDFVDELSAAEAISDLTNKSFNKHEAEFEWSAVEGAEAISIDQSSDDGVSWKAAETAEPLAPDAAATKVQGLKAGTAYKFRIVVTGGPNAGVSNIVDVTTVATPITDFTNKAVSETEAQFEWTAVSEAGELAIEQSTDNGATWTKSETTEWLASDAATATVKGLTAGTSYKFRIVVSGGPSAGESNIVSVTTASTFVPGGPGVPTLPDNPVTDGDNGVILTPGADEVKTGTTPDGNTTVTVTPDADDLTKAFESLKGNKHAVVIHINQAADNVDLQLPADVLAAAVESNPNAVIAVETDKGSFNLPIKSVDFKGLAQSLGSDLSSMTVSISMTAPTAEQQQHITDSAKANNMNVIGVVNFTVTANAGGKSEEITNFGSTYVTRTIVAEGQGAGKQFMAVLVDPATGEMSFIPATVTNEKGTVEAVIKAPHASFYGIVEVSPKTFADVTTHWAKKEIELLASTLLLKGTSTSTFSPSSTETRAEFAAMLARALGLEMMDTATAFADVPADKWYASAVHAVVEAGIVSGRSKDSFAPNATITREEMAVMLAGALKFAGKTSGSSAQLSFTDKGSIASWAKNAVAQAAGAGILQGNNEGAFAPKANATRAEAAVVLKRWLQFVGFMN</sequence>
<dbReference type="PROSITE" id="PS50853">
    <property type="entry name" value="FN3"/>
    <property type="match status" value="1"/>
</dbReference>
<feature type="chain" id="PRO_5045089154" evidence="11">
    <location>
        <begin position="31"/>
        <end position="2044"/>
    </location>
</feature>
<dbReference type="InterPro" id="IPR003137">
    <property type="entry name" value="PA_domain"/>
</dbReference>
<dbReference type="Pfam" id="PF00404">
    <property type="entry name" value="Dockerin_1"/>
    <property type="match status" value="1"/>
</dbReference>
<dbReference type="InterPro" id="IPR013783">
    <property type="entry name" value="Ig-like_fold"/>
</dbReference>
<feature type="signal peptide" evidence="11">
    <location>
        <begin position="1"/>
        <end position="30"/>
    </location>
</feature>
<keyword evidence="3" id="KW-0964">Secreted</keyword>
<dbReference type="InterPro" id="IPR036852">
    <property type="entry name" value="Peptidase_S8/S53_dom_sf"/>
</dbReference>
<dbReference type="SUPFAM" id="SSF63446">
    <property type="entry name" value="Type I dockerin domain"/>
    <property type="match status" value="1"/>
</dbReference>
<dbReference type="InterPro" id="IPR050131">
    <property type="entry name" value="Peptidase_S8_subtilisin-like"/>
</dbReference>
<feature type="domain" description="SLH" evidence="13">
    <location>
        <begin position="1984"/>
        <end position="2044"/>
    </location>
</feature>
<dbReference type="InterPro" id="IPR036116">
    <property type="entry name" value="FN3_sf"/>
</dbReference>
<evidence type="ECO:0000313" key="16">
    <source>
        <dbReference type="Proteomes" id="UP000673394"/>
    </source>
</evidence>
<dbReference type="SUPFAM" id="SSF52743">
    <property type="entry name" value="Subtilisin-like"/>
    <property type="match status" value="1"/>
</dbReference>
<evidence type="ECO:0000259" key="12">
    <source>
        <dbReference type="PROSITE" id="PS50853"/>
    </source>
</evidence>
<evidence type="ECO:0000256" key="8">
    <source>
        <dbReference type="PROSITE-ProRule" id="PRU01240"/>
    </source>
</evidence>
<evidence type="ECO:0000256" key="2">
    <source>
        <dbReference type="ARBA" id="ARBA00022512"/>
    </source>
</evidence>
<dbReference type="InterPro" id="IPR002105">
    <property type="entry name" value="Dockerin_1_rpt"/>
</dbReference>
<feature type="domain" description="SLH" evidence="13">
    <location>
        <begin position="1859"/>
        <end position="1918"/>
    </location>
</feature>
<dbReference type="InterPro" id="IPR046450">
    <property type="entry name" value="PA_dom_sf"/>
</dbReference>
<dbReference type="RefSeq" id="WP_210661014.1">
    <property type="nucleotide sequence ID" value="NZ_JAGKSP010000008.1"/>
</dbReference>
<dbReference type="PANTHER" id="PTHR43806:SF65">
    <property type="entry name" value="SERINE PROTEASE APRX"/>
    <property type="match status" value="1"/>
</dbReference>
<dbReference type="CDD" id="cd00063">
    <property type="entry name" value="FN3"/>
    <property type="match status" value="1"/>
</dbReference>
<dbReference type="InterPro" id="IPR036439">
    <property type="entry name" value="Dockerin_dom_sf"/>
</dbReference>
<evidence type="ECO:0000313" key="15">
    <source>
        <dbReference type="EMBL" id="MBP3964963.1"/>
    </source>
</evidence>
<proteinExistence type="inferred from homology"/>
<dbReference type="InterPro" id="IPR010259">
    <property type="entry name" value="S8pro/Inhibitor_I9"/>
</dbReference>
<feature type="active site" description="Charge relay system" evidence="8">
    <location>
        <position position="625"/>
    </location>
</feature>
<gene>
    <name evidence="15" type="ORF">I8J30_19750</name>
</gene>
<keyword evidence="2" id="KW-0134">Cell wall</keyword>
<dbReference type="InterPro" id="IPR000209">
    <property type="entry name" value="Peptidase_S8/S53_dom"/>
</dbReference>
<dbReference type="CDD" id="cd07474">
    <property type="entry name" value="Peptidases_S8_subtilisin_Vpr-like"/>
    <property type="match status" value="1"/>
</dbReference>
<evidence type="ECO:0000256" key="5">
    <source>
        <dbReference type="ARBA" id="ARBA00022729"/>
    </source>
</evidence>
<keyword evidence="6 8" id="KW-0378">Hydrolase</keyword>
<feature type="region of interest" description="Disordered" evidence="10">
    <location>
        <begin position="282"/>
        <end position="303"/>
    </location>
</feature>
<feature type="active site" description="Charge relay system" evidence="8">
    <location>
        <position position="232"/>
    </location>
</feature>
<evidence type="ECO:0000256" key="10">
    <source>
        <dbReference type="SAM" id="MobiDB-lite"/>
    </source>
</evidence>
<comment type="caution">
    <text evidence="15">The sequence shown here is derived from an EMBL/GenBank/DDBJ whole genome shotgun (WGS) entry which is preliminary data.</text>
</comment>
<protein>
    <submittedName>
        <fullName evidence="15">S8 family serine peptidase</fullName>
    </submittedName>
</protein>
<dbReference type="PROSITE" id="PS00448">
    <property type="entry name" value="CLOS_CELLULOSOME_RPT"/>
    <property type="match status" value="1"/>
</dbReference>
<dbReference type="Pfam" id="PF02225">
    <property type="entry name" value="PA"/>
    <property type="match status" value="1"/>
</dbReference>
<dbReference type="InterPro" id="IPR023828">
    <property type="entry name" value="Peptidase_S8_Ser-AS"/>
</dbReference>
<dbReference type="PROSITE" id="PS00138">
    <property type="entry name" value="SUBTILASE_SER"/>
    <property type="match status" value="1"/>
</dbReference>
<dbReference type="InterPro" id="IPR001119">
    <property type="entry name" value="SLH_dom"/>
</dbReference>
<dbReference type="PROSITE" id="PS51272">
    <property type="entry name" value="SLH"/>
    <property type="match status" value="3"/>
</dbReference>
<dbReference type="InterPro" id="IPR010435">
    <property type="entry name" value="C5a/SBT2-like_Fn3"/>
</dbReference>
<dbReference type="CDD" id="cd14254">
    <property type="entry name" value="Dockerin_II"/>
    <property type="match status" value="1"/>
</dbReference>
<dbReference type="Proteomes" id="UP000673394">
    <property type="component" value="Unassembled WGS sequence"/>
</dbReference>
<keyword evidence="7 8" id="KW-0720">Serine protease</keyword>
<dbReference type="Gene3D" id="3.40.50.200">
    <property type="entry name" value="Peptidase S8/S53 domain"/>
    <property type="match status" value="1"/>
</dbReference>